<name>F5XKA2_MICPN</name>
<dbReference type="InterPro" id="IPR025164">
    <property type="entry name" value="Toastrack_DUF4097"/>
</dbReference>
<dbReference type="HOGENOM" id="CLU_081211_0_0_11"/>
<dbReference type="EMBL" id="AP012204">
    <property type="protein sequence ID" value="BAK33598.1"/>
    <property type="molecule type" value="Genomic_DNA"/>
</dbReference>
<evidence type="ECO:0000313" key="2">
    <source>
        <dbReference type="EMBL" id="BAK33598.1"/>
    </source>
</evidence>
<dbReference type="STRING" id="1032480.MLP_05840"/>
<feature type="domain" description="DUF4097" evidence="1">
    <location>
        <begin position="108"/>
        <end position="256"/>
    </location>
</feature>
<dbReference type="eggNOG" id="COG3595">
    <property type="taxonomic scope" value="Bacteria"/>
</dbReference>
<evidence type="ECO:0000313" key="3">
    <source>
        <dbReference type="Proteomes" id="UP000007947"/>
    </source>
</evidence>
<dbReference type="AlphaFoldDB" id="F5XKA2"/>
<dbReference type="PANTHER" id="PTHR34094">
    <property type="match status" value="1"/>
</dbReference>
<sequence length="259" mass="26192">MGPMTARTFDAAGIRTIVVDNLARGSLSLEAGPLDDIVEGTVSAAEDLLQQTNIRHEADTLRIWFPEQVFRSQTAHLRIGVPAGTALTARTGSADVTATVPLGRCRLITGSGDISLASAEDLDVTTGSGSASVGSLSGSAARLSSGSGDIVVGEAHCPISAKSGSGDLLVRSLQAVELRASSGSGDISVPGARGSIDLRSASGSLTIGIADGLTAWLDLSSTSGAVRVAMDPCNAPADGEPYVSVRARTASGEIAVYRT</sequence>
<evidence type="ECO:0000259" key="1">
    <source>
        <dbReference type="Pfam" id="PF13349"/>
    </source>
</evidence>
<dbReference type="PANTHER" id="PTHR34094:SF1">
    <property type="entry name" value="PROTEIN FAM185A"/>
    <property type="match status" value="1"/>
</dbReference>
<gene>
    <name evidence="2" type="ordered locus">MLP_05840</name>
</gene>
<accession>F5XKA2</accession>
<proteinExistence type="predicted"/>
<reference evidence="2 3" key="1">
    <citation type="submission" date="2011-05" db="EMBL/GenBank/DDBJ databases">
        <title>Whole genome sequence of Microlunatus phosphovorus NM-1.</title>
        <authorList>
            <person name="Hosoyama A."/>
            <person name="Sasaki K."/>
            <person name="Harada T."/>
            <person name="Igarashi R."/>
            <person name="Kawakoshi A."/>
            <person name="Sasagawa M."/>
            <person name="Fukada J."/>
            <person name="Nakamura S."/>
            <person name="Katano Y."/>
            <person name="Hanada S."/>
            <person name="Kamagata Y."/>
            <person name="Nakamura N."/>
            <person name="Yamazaki S."/>
            <person name="Fujita N."/>
        </authorList>
    </citation>
    <scope>NUCLEOTIDE SEQUENCE [LARGE SCALE GENOMIC DNA]</scope>
    <source>
        <strain evidence="3">ATCC 700054 / DSM 10555 / JCM 9379 / NBRC 101784 / NCIMB 13414 / VKM Ac-1990 / NM-1</strain>
    </source>
</reference>
<dbReference type="KEGG" id="mph:MLP_05840"/>
<dbReference type="Pfam" id="PF13349">
    <property type="entry name" value="DUF4097"/>
    <property type="match status" value="1"/>
</dbReference>
<protein>
    <recommendedName>
        <fullName evidence="1">DUF4097 domain-containing protein</fullName>
    </recommendedName>
</protein>
<dbReference type="Proteomes" id="UP000007947">
    <property type="component" value="Chromosome"/>
</dbReference>
<organism evidence="2 3">
    <name type="scientific">Microlunatus phosphovorus (strain ATCC 700054 / DSM 10555 / JCM 9379 / NBRC 101784 / NCIMB 13414 / VKM Ac-1990 / NM-1)</name>
    <dbReference type="NCBI Taxonomy" id="1032480"/>
    <lineage>
        <taxon>Bacteria</taxon>
        <taxon>Bacillati</taxon>
        <taxon>Actinomycetota</taxon>
        <taxon>Actinomycetes</taxon>
        <taxon>Propionibacteriales</taxon>
        <taxon>Propionibacteriaceae</taxon>
        <taxon>Microlunatus</taxon>
    </lineage>
</organism>
<dbReference type="Gene3D" id="2.160.20.120">
    <property type="match status" value="1"/>
</dbReference>
<keyword evidence="3" id="KW-1185">Reference proteome</keyword>